<keyword evidence="2" id="KW-1185">Reference proteome</keyword>
<dbReference type="RefSeq" id="WP_146820723.1">
    <property type="nucleotide sequence ID" value="NZ_CP029077.1"/>
</dbReference>
<organism evidence="1 2">
    <name type="scientific">Candidatus Deianiraea vastatrix</name>
    <dbReference type="NCBI Taxonomy" id="2163644"/>
    <lineage>
        <taxon>Bacteria</taxon>
        <taxon>Pseudomonadati</taxon>
        <taxon>Pseudomonadota</taxon>
        <taxon>Alphaproteobacteria</taxon>
        <taxon>Rickettsiales</taxon>
        <taxon>Candidatus Deianiraeaceae</taxon>
        <taxon>Candidatus Deianiraea</taxon>
    </lineage>
</organism>
<name>A0A5B8XDW3_9RICK</name>
<gene>
    <name evidence="1" type="ORF">Deia_00661</name>
</gene>
<accession>A0A5B8XDW3</accession>
<reference evidence="1 2" key="1">
    <citation type="journal article" date="2019" name="ISME J.">
        <title>Deianiraea, an extracellular bacterium associated with the ciliate Paramecium, suggests an alternative scenario for the evolution of Rickettsiales.</title>
        <authorList>
            <person name="Castelli M."/>
            <person name="Sabaneyeva E."/>
            <person name="Lanzoni O."/>
            <person name="Lebedeva N."/>
            <person name="Floriano A.M."/>
            <person name="Gaiarsa S."/>
            <person name="Benken K."/>
            <person name="Modeo L."/>
            <person name="Bandi C."/>
            <person name="Potekhin A."/>
            <person name="Sassera D."/>
            <person name="Petroni G."/>
        </authorList>
    </citation>
    <scope>NUCLEOTIDE SEQUENCE [LARGE SCALE GENOMIC DNA]</scope>
    <source>
        <strain evidence="1">CyL4-1</strain>
    </source>
</reference>
<evidence type="ECO:0008006" key="3">
    <source>
        <dbReference type="Google" id="ProtNLM"/>
    </source>
</evidence>
<evidence type="ECO:0000313" key="1">
    <source>
        <dbReference type="EMBL" id="QED23453.1"/>
    </source>
</evidence>
<proteinExistence type="predicted"/>
<dbReference type="AlphaFoldDB" id="A0A5B8XDW3"/>
<protein>
    <recommendedName>
        <fullName evidence="3">DUF5655 domain-containing protein</fullName>
    </recommendedName>
</protein>
<evidence type="ECO:0000313" key="2">
    <source>
        <dbReference type="Proteomes" id="UP000321934"/>
    </source>
</evidence>
<dbReference type="Proteomes" id="UP000321934">
    <property type="component" value="Chromosome"/>
</dbReference>
<dbReference type="OrthoDB" id="7059891at2"/>
<dbReference type="EMBL" id="CP029077">
    <property type="protein sequence ID" value="QED23453.1"/>
    <property type="molecule type" value="Genomic_DNA"/>
</dbReference>
<sequence>MQILNTISLKDKKISEINVQDIIKNDPSVLGFGKLVSKDFERITDFGRIDLILADNTDEDIEIRYIVEIQLGEMDTSHIIRAIEYWEDQRRKFPSIIHFPVIIAEKVTGRYFNVINLFRQHKIPISIIEINAFDISGQIGVNFNTIFGPQFENDDKDAIVVDRNFWQEKSNKENLILMDEIFVKLKSEITENIALKYNKNYIGITLNNTPFNFICFRPKKSFVKLQFCKIFTDEMKQFFQNNKVELVGYQEIRITKNHIENIDICNKIIDICKQNYNS</sequence>